<dbReference type="PROSITE" id="PS51012">
    <property type="entry name" value="ABC_TM2"/>
    <property type="match status" value="1"/>
</dbReference>
<dbReference type="PIRSF" id="PIRSF006648">
    <property type="entry name" value="DrrB"/>
    <property type="match status" value="1"/>
</dbReference>
<dbReference type="GO" id="GO:0140359">
    <property type="term" value="F:ABC-type transporter activity"/>
    <property type="evidence" value="ECO:0007669"/>
    <property type="project" value="InterPro"/>
</dbReference>
<name>A0A6J7QWT9_9ZZZZ</name>
<dbReference type="AlphaFoldDB" id="A0A6J7QWT9"/>
<organism evidence="9">
    <name type="scientific">freshwater metagenome</name>
    <dbReference type="NCBI Taxonomy" id="449393"/>
    <lineage>
        <taxon>unclassified sequences</taxon>
        <taxon>metagenomes</taxon>
        <taxon>ecological metagenomes</taxon>
    </lineage>
</organism>
<dbReference type="PRINTS" id="PR00164">
    <property type="entry name" value="ABC2TRNSPORT"/>
</dbReference>
<evidence type="ECO:0000256" key="3">
    <source>
        <dbReference type="ARBA" id="ARBA00022989"/>
    </source>
</evidence>
<comment type="subcellular location">
    <subcellularLocation>
        <location evidence="1">Membrane</location>
        <topology evidence="1">Multi-pass membrane protein</topology>
    </subcellularLocation>
</comment>
<keyword evidence="2 5" id="KW-0812">Transmembrane</keyword>
<reference evidence="9" key="1">
    <citation type="submission" date="2020-05" db="EMBL/GenBank/DDBJ databases">
        <authorList>
            <person name="Chiriac C."/>
            <person name="Salcher M."/>
            <person name="Ghai R."/>
            <person name="Kavagutti S V."/>
        </authorList>
    </citation>
    <scope>NUCLEOTIDE SEQUENCE</scope>
</reference>
<dbReference type="InterPro" id="IPR013525">
    <property type="entry name" value="ABC2_TM"/>
</dbReference>
<evidence type="ECO:0000313" key="7">
    <source>
        <dbReference type="EMBL" id="CAB4827669.1"/>
    </source>
</evidence>
<dbReference type="PANTHER" id="PTHR43229">
    <property type="entry name" value="NODULATION PROTEIN J"/>
    <property type="match status" value="1"/>
</dbReference>
<gene>
    <name evidence="7" type="ORF">UFOPK3164_00870</name>
    <name evidence="8" type="ORF">UFOPK3427_01427</name>
    <name evidence="9" type="ORF">UFOPK4112_00874</name>
</gene>
<evidence type="ECO:0000313" key="9">
    <source>
        <dbReference type="EMBL" id="CAB5020303.1"/>
    </source>
</evidence>
<feature type="domain" description="ABC transmembrane type-2" evidence="6">
    <location>
        <begin position="38"/>
        <end position="269"/>
    </location>
</feature>
<proteinExistence type="predicted"/>
<evidence type="ECO:0000313" key="8">
    <source>
        <dbReference type="EMBL" id="CAB4879783.1"/>
    </source>
</evidence>
<feature type="transmembrane region" description="Helical" evidence="5">
    <location>
        <begin position="189"/>
        <end position="208"/>
    </location>
</feature>
<evidence type="ECO:0000256" key="5">
    <source>
        <dbReference type="SAM" id="Phobius"/>
    </source>
</evidence>
<feature type="transmembrane region" description="Helical" evidence="5">
    <location>
        <begin position="40"/>
        <end position="62"/>
    </location>
</feature>
<feature type="transmembrane region" description="Helical" evidence="5">
    <location>
        <begin position="244"/>
        <end position="263"/>
    </location>
</feature>
<feature type="transmembrane region" description="Helical" evidence="5">
    <location>
        <begin position="127"/>
        <end position="149"/>
    </location>
</feature>
<dbReference type="InterPro" id="IPR000412">
    <property type="entry name" value="ABC_2_transport"/>
</dbReference>
<dbReference type="PANTHER" id="PTHR43229:SF2">
    <property type="entry name" value="NODULATION PROTEIN J"/>
    <property type="match status" value="1"/>
</dbReference>
<evidence type="ECO:0000256" key="2">
    <source>
        <dbReference type="ARBA" id="ARBA00022692"/>
    </source>
</evidence>
<keyword evidence="3 5" id="KW-1133">Transmembrane helix</keyword>
<dbReference type="InterPro" id="IPR051784">
    <property type="entry name" value="Nod_factor_ABC_transporter"/>
</dbReference>
<sequence>MTLGTLSTRGSSQPRIGWPTWVRAVWHNAFVYSKTWRSSIVTGLLEPFMYLVAMGVGIGSLVNKGSGGVDGVPYLNFVAPGLLAATMLQIGVSDSSFSVLGGLKWARTYFAAIATPLNYHDVLIGHLAWIAIRCSAVATAFVAVMGVFGLLASPLAILAIPAAALSALAISSPTTAIATRQDDHLSMTVVFRLGVLPMFLFAGVFFPLSRLPYWLEAIVQILPLTSGVTLCRALTLHQGLHPSLFLNIGYMLLWFGVGYYFSLTGFRKRLVI</sequence>
<feature type="transmembrane region" description="Helical" evidence="5">
    <location>
        <begin position="155"/>
        <end position="177"/>
    </location>
</feature>
<accession>A0A6J7QWT9</accession>
<dbReference type="GO" id="GO:0043190">
    <property type="term" value="C:ATP-binding cassette (ABC) transporter complex"/>
    <property type="evidence" value="ECO:0007669"/>
    <property type="project" value="InterPro"/>
</dbReference>
<dbReference type="Pfam" id="PF01061">
    <property type="entry name" value="ABC2_membrane"/>
    <property type="match status" value="1"/>
</dbReference>
<dbReference type="EMBL" id="CAFABE010000034">
    <property type="protein sequence ID" value="CAB4827669.1"/>
    <property type="molecule type" value="Genomic_DNA"/>
</dbReference>
<evidence type="ECO:0000256" key="1">
    <source>
        <dbReference type="ARBA" id="ARBA00004141"/>
    </source>
</evidence>
<dbReference type="InterPro" id="IPR047817">
    <property type="entry name" value="ABC2_TM_bact-type"/>
</dbReference>
<evidence type="ECO:0000259" key="6">
    <source>
        <dbReference type="PROSITE" id="PS51012"/>
    </source>
</evidence>
<protein>
    <submittedName>
        <fullName evidence="9">Unannotated protein</fullName>
    </submittedName>
</protein>
<evidence type="ECO:0000256" key="4">
    <source>
        <dbReference type="ARBA" id="ARBA00023136"/>
    </source>
</evidence>
<feature type="transmembrane region" description="Helical" evidence="5">
    <location>
        <begin position="82"/>
        <end position="106"/>
    </location>
</feature>
<dbReference type="EMBL" id="CAFBPM010000007">
    <property type="protein sequence ID" value="CAB5020303.1"/>
    <property type="molecule type" value="Genomic_DNA"/>
</dbReference>
<dbReference type="EMBL" id="CAFBLT010000001">
    <property type="protein sequence ID" value="CAB4879783.1"/>
    <property type="molecule type" value="Genomic_DNA"/>
</dbReference>
<keyword evidence="4 5" id="KW-0472">Membrane</keyword>